<keyword evidence="6" id="KW-0868">Chloride</keyword>
<dbReference type="GO" id="GO:0005886">
    <property type="term" value="C:plasma membrane"/>
    <property type="evidence" value="ECO:0007669"/>
    <property type="project" value="UniProtKB-SubCell"/>
</dbReference>
<keyword evidence="6" id="KW-0407">Ion channel</keyword>
<evidence type="ECO:0000256" key="3">
    <source>
        <dbReference type="ARBA" id="ARBA00022989"/>
    </source>
</evidence>
<accession>A0A914YDA9</accession>
<keyword evidence="4 6" id="KW-0472">Membrane</keyword>
<evidence type="ECO:0000313" key="7">
    <source>
        <dbReference type="Proteomes" id="UP000887577"/>
    </source>
</evidence>
<evidence type="ECO:0000256" key="2">
    <source>
        <dbReference type="ARBA" id="ARBA00022692"/>
    </source>
</evidence>
<dbReference type="WBParaSite" id="PSU_v2.g17282.t1">
    <property type="protein sequence ID" value="PSU_v2.g17282.t1"/>
    <property type="gene ID" value="PSU_v2.g17282"/>
</dbReference>
<evidence type="ECO:0000313" key="8">
    <source>
        <dbReference type="WBParaSite" id="PSU_v2.g17282.t1"/>
    </source>
</evidence>
<dbReference type="Proteomes" id="UP000887577">
    <property type="component" value="Unplaced"/>
</dbReference>
<comment type="similarity">
    <text evidence="5 6">Belongs to the anion channel-forming bestrophin (TC 1.A.46) family. Calcium-sensitive chloride channel subfamily.</text>
</comment>
<comment type="subcellular location">
    <subcellularLocation>
        <location evidence="6">Cell membrane</location>
        <topology evidence="6">Multi-pass membrane protein</topology>
    </subcellularLocation>
    <subcellularLocation>
        <location evidence="1">Membrane</location>
    </subcellularLocation>
</comment>
<feature type="transmembrane region" description="Helical" evidence="6">
    <location>
        <begin position="36"/>
        <end position="53"/>
    </location>
</feature>
<keyword evidence="6" id="KW-0869">Chloride channel</keyword>
<keyword evidence="6" id="KW-0813">Transport</keyword>
<keyword evidence="7" id="KW-1185">Reference proteome</keyword>
<proteinExistence type="inferred from homology"/>
<protein>
    <recommendedName>
        <fullName evidence="6">Bestrophin homolog</fullName>
    </recommendedName>
</protein>
<reference evidence="8" key="1">
    <citation type="submission" date="2022-11" db="UniProtKB">
        <authorList>
            <consortium name="WormBaseParasite"/>
        </authorList>
    </citation>
    <scope>IDENTIFICATION</scope>
</reference>
<feature type="transmembrane region" description="Helical" evidence="6">
    <location>
        <begin position="65"/>
        <end position="90"/>
    </location>
</feature>
<name>A0A914YDA9_9BILA</name>
<dbReference type="PANTHER" id="PTHR10736:SF33">
    <property type="entry name" value="BESTROPHIN HOMOLOG"/>
    <property type="match status" value="1"/>
</dbReference>
<keyword evidence="6" id="KW-1003">Cell membrane</keyword>
<evidence type="ECO:0000256" key="6">
    <source>
        <dbReference type="RuleBase" id="RU363126"/>
    </source>
</evidence>
<dbReference type="InterPro" id="IPR021134">
    <property type="entry name" value="Bestrophin-like"/>
</dbReference>
<evidence type="ECO:0000256" key="5">
    <source>
        <dbReference type="ARBA" id="ARBA00034769"/>
    </source>
</evidence>
<sequence length="348" mass="40763">MTVTYSLDVSSSTFCGIHKLLFRWKGSIWKSIWPELLLWLFCYAILSILYRFILPKSQQIQFEDLCVFFYTYGDYIPLTFLLGFYVNAVFGRWSEIFNNLGWIDSPALLISTYVKGDDETARKIRRNIIRYMVLTQAMVFRDVSMSVKRRFPTMDHLVTAGLMTENELKEFDSIVSPQLKYWVPFNWVFCLIRKARELNMIESDIIYTDLLEKLRQYRVNVLTLTLFDWVPIPLVYTQVVNLAVRSYFIVALMGRQYLIGERDIPNAKTVDLYVPIMSILQFLFYIGWMKVAEVMINPLGDDDVGLSIVDDAYGRVPELEKDMFWNDVLPEPLYTAQSASRPQSVFIL</sequence>
<dbReference type="InterPro" id="IPR000615">
    <property type="entry name" value="Bestrophin"/>
</dbReference>
<evidence type="ECO:0000256" key="1">
    <source>
        <dbReference type="ARBA" id="ARBA00004370"/>
    </source>
</evidence>
<dbReference type="AlphaFoldDB" id="A0A914YDA9"/>
<evidence type="ECO:0000256" key="4">
    <source>
        <dbReference type="ARBA" id="ARBA00023136"/>
    </source>
</evidence>
<keyword evidence="3 6" id="KW-1133">Transmembrane helix</keyword>
<dbReference type="Pfam" id="PF01062">
    <property type="entry name" value="Bestrophin"/>
    <property type="match status" value="1"/>
</dbReference>
<dbReference type="PANTHER" id="PTHR10736">
    <property type="entry name" value="BESTROPHIN"/>
    <property type="match status" value="1"/>
</dbReference>
<keyword evidence="2 6" id="KW-0812">Transmembrane</keyword>
<dbReference type="GO" id="GO:0005254">
    <property type="term" value="F:chloride channel activity"/>
    <property type="evidence" value="ECO:0007669"/>
    <property type="project" value="UniProtKB-KW"/>
</dbReference>
<comment type="function">
    <text evidence="6">Forms chloride channels.</text>
</comment>
<organism evidence="7 8">
    <name type="scientific">Panagrolaimus superbus</name>
    <dbReference type="NCBI Taxonomy" id="310955"/>
    <lineage>
        <taxon>Eukaryota</taxon>
        <taxon>Metazoa</taxon>
        <taxon>Ecdysozoa</taxon>
        <taxon>Nematoda</taxon>
        <taxon>Chromadorea</taxon>
        <taxon>Rhabditida</taxon>
        <taxon>Tylenchina</taxon>
        <taxon>Panagrolaimomorpha</taxon>
        <taxon>Panagrolaimoidea</taxon>
        <taxon>Panagrolaimidae</taxon>
        <taxon>Panagrolaimus</taxon>
    </lineage>
</organism>
<dbReference type="GO" id="GO:0034707">
    <property type="term" value="C:chloride channel complex"/>
    <property type="evidence" value="ECO:0007669"/>
    <property type="project" value="UniProtKB-KW"/>
</dbReference>
<keyword evidence="6" id="KW-0406">Ion transport</keyword>